<gene>
    <name evidence="1" type="ORF">LPTSP4_14550</name>
</gene>
<keyword evidence="2" id="KW-1185">Reference proteome</keyword>
<evidence type="ECO:0000313" key="2">
    <source>
        <dbReference type="Proteomes" id="UP000245133"/>
    </source>
</evidence>
<comment type="caution">
    <text evidence="1">The sequence shown here is derived from an EMBL/GenBank/DDBJ whole genome shotgun (WGS) entry which is preliminary data.</text>
</comment>
<keyword evidence="1" id="KW-0808">Transferase</keyword>
<dbReference type="Proteomes" id="UP000245133">
    <property type="component" value="Unassembled WGS sequence"/>
</dbReference>
<dbReference type="AlphaFoldDB" id="A0A2P2DZ78"/>
<dbReference type="InterPro" id="IPR016181">
    <property type="entry name" value="Acyl_CoA_acyltransferase"/>
</dbReference>
<reference evidence="1 2" key="1">
    <citation type="submission" date="2018-02" db="EMBL/GenBank/DDBJ databases">
        <title>Novel Leptospira species isolated from soil and water in Japan.</title>
        <authorList>
            <person name="Nakao R."/>
            <person name="Masuzawa T."/>
        </authorList>
    </citation>
    <scope>NUCLEOTIDE SEQUENCE [LARGE SCALE GENOMIC DNA]</scope>
    <source>
        <strain evidence="1 2">YH101</strain>
    </source>
</reference>
<proteinExistence type="predicted"/>
<sequence>MYLRGVFVGEELCSLLLGRIEEKPHLVEEVSFFIDLAVTKNGKKKSGYMKALLADLNLWCQNKQIPSIELRAILANQDAISFWDHSEFERFYIRYRKRVI</sequence>
<dbReference type="Gene3D" id="3.40.630.30">
    <property type="match status" value="1"/>
</dbReference>
<evidence type="ECO:0000313" key="1">
    <source>
        <dbReference type="EMBL" id="GBF49934.1"/>
    </source>
</evidence>
<dbReference type="SUPFAM" id="SSF55729">
    <property type="entry name" value="Acyl-CoA N-acyltransferases (Nat)"/>
    <property type="match status" value="1"/>
</dbReference>
<organism evidence="1 2">
    <name type="scientific">Leptospira ryugenii</name>
    <dbReference type="NCBI Taxonomy" id="1917863"/>
    <lineage>
        <taxon>Bacteria</taxon>
        <taxon>Pseudomonadati</taxon>
        <taxon>Spirochaetota</taxon>
        <taxon>Spirochaetia</taxon>
        <taxon>Leptospirales</taxon>
        <taxon>Leptospiraceae</taxon>
        <taxon>Leptospira</taxon>
    </lineage>
</organism>
<dbReference type="GO" id="GO:0016740">
    <property type="term" value="F:transferase activity"/>
    <property type="evidence" value="ECO:0007669"/>
    <property type="project" value="UniProtKB-KW"/>
</dbReference>
<protein>
    <submittedName>
        <fullName evidence="1">Acetyltransferase</fullName>
    </submittedName>
</protein>
<accession>A0A2P2DZ78</accession>
<dbReference type="EMBL" id="BFBB01000003">
    <property type="protein sequence ID" value="GBF49934.1"/>
    <property type="molecule type" value="Genomic_DNA"/>
</dbReference>
<name>A0A2P2DZ78_9LEPT</name>